<feature type="region of interest" description="Disordered" evidence="1">
    <location>
        <begin position="52"/>
        <end position="99"/>
    </location>
</feature>
<proteinExistence type="predicted"/>
<keyword evidence="3" id="KW-1185">Reference proteome</keyword>
<evidence type="ECO:0000313" key="3">
    <source>
        <dbReference type="Proteomes" id="UP001066276"/>
    </source>
</evidence>
<evidence type="ECO:0000256" key="1">
    <source>
        <dbReference type="SAM" id="MobiDB-lite"/>
    </source>
</evidence>
<protein>
    <submittedName>
        <fullName evidence="2">Uncharacterized protein</fullName>
    </submittedName>
</protein>
<accession>A0AAV7TF06</accession>
<dbReference type="EMBL" id="JANPWB010000006">
    <property type="protein sequence ID" value="KAJ1174961.1"/>
    <property type="molecule type" value="Genomic_DNA"/>
</dbReference>
<organism evidence="2 3">
    <name type="scientific">Pleurodeles waltl</name>
    <name type="common">Iberian ribbed newt</name>
    <dbReference type="NCBI Taxonomy" id="8319"/>
    <lineage>
        <taxon>Eukaryota</taxon>
        <taxon>Metazoa</taxon>
        <taxon>Chordata</taxon>
        <taxon>Craniata</taxon>
        <taxon>Vertebrata</taxon>
        <taxon>Euteleostomi</taxon>
        <taxon>Amphibia</taxon>
        <taxon>Batrachia</taxon>
        <taxon>Caudata</taxon>
        <taxon>Salamandroidea</taxon>
        <taxon>Salamandridae</taxon>
        <taxon>Pleurodelinae</taxon>
        <taxon>Pleurodeles</taxon>
    </lineage>
</organism>
<dbReference type="Proteomes" id="UP001066276">
    <property type="component" value="Chromosome 3_2"/>
</dbReference>
<dbReference type="AlphaFoldDB" id="A0AAV7TF06"/>
<comment type="caution">
    <text evidence="2">The sequence shown here is derived from an EMBL/GenBank/DDBJ whole genome shotgun (WGS) entry which is preliminary data.</text>
</comment>
<reference evidence="2" key="1">
    <citation type="journal article" date="2022" name="bioRxiv">
        <title>Sequencing and chromosome-scale assembly of the giantPleurodeles waltlgenome.</title>
        <authorList>
            <person name="Brown T."/>
            <person name="Elewa A."/>
            <person name="Iarovenko S."/>
            <person name="Subramanian E."/>
            <person name="Araus A.J."/>
            <person name="Petzold A."/>
            <person name="Susuki M."/>
            <person name="Suzuki K.-i.T."/>
            <person name="Hayashi T."/>
            <person name="Toyoda A."/>
            <person name="Oliveira C."/>
            <person name="Osipova E."/>
            <person name="Leigh N.D."/>
            <person name="Simon A."/>
            <person name="Yun M.H."/>
        </authorList>
    </citation>
    <scope>NUCLEOTIDE SEQUENCE</scope>
    <source>
        <strain evidence="2">20211129_DDA</strain>
        <tissue evidence="2">Liver</tissue>
    </source>
</reference>
<name>A0AAV7TF06_PLEWA</name>
<evidence type="ECO:0000313" key="2">
    <source>
        <dbReference type="EMBL" id="KAJ1174961.1"/>
    </source>
</evidence>
<feature type="region of interest" description="Disordered" evidence="1">
    <location>
        <begin position="9"/>
        <end position="29"/>
    </location>
</feature>
<gene>
    <name evidence="2" type="ORF">NDU88_000252</name>
</gene>
<sequence>MCRLLRVAGDFPSRRSGESAQGRQTASPGALWRQAALELRCLRRATAQAPLWEEASRGRASTSSFWLSPSRPKVPLGSGRKVRRGSGVLEGPGKSSGAQLGRSLLWNMWTGAQHQESLGAWGRKLEPPGVGACLSSNSLDG</sequence>
<feature type="compositionally biased region" description="Polar residues" evidence="1">
    <location>
        <begin position="18"/>
        <end position="27"/>
    </location>
</feature>